<dbReference type="Proteomes" id="UP000831775">
    <property type="component" value="Chromosome"/>
</dbReference>
<keyword evidence="3" id="KW-1185">Reference proteome</keyword>
<feature type="region of interest" description="Disordered" evidence="1">
    <location>
        <begin position="1"/>
        <end position="89"/>
    </location>
</feature>
<sequence>MTDRNTEADPERGTSPDAAPDVESDPARDDRVGSDWSDEGGAAPDGPATSTRSDGSEADDEADDGEQDGARLLHPDEVVGPQITLDPPD</sequence>
<dbReference type="EMBL" id="CP095043">
    <property type="protein sequence ID" value="UOQ59461.1"/>
    <property type="molecule type" value="Genomic_DNA"/>
</dbReference>
<feature type="compositionally biased region" description="Acidic residues" evidence="1">
    <location>
        <begin position="56"/>
        <end position="67"/>
    </location>
</feature>
<protein>
    <recommendedName>
        <fullName evidence="4">MatE family transporter</fullName>
    </recommendedName>
</protein>
<name>A0ABY4FT87_9MICO</name>
<evidence type="ECO:0000313" key="3">
    <source>
        <dbReference type="Proteomes" id="UP000831775"/>
    </source>
</evidence>
<organism evidence="2 3">
    <name type="scientific">Leucobacter rhizosphaerae</name>
    <dbReference type="NCBI Taxonomy" id="2932245"/>
    <lineage>
        <taxon>Bacteria</taxon>
        <taxon>Bacillati</taxon>
        <taxon>Actinomycetota</taxon>
        <taxon>Actinomycetes</taxon>
        <taxon>Micrococcales</taxon>
        <taxon>Microbacteriaceae</taxon>
        <taxon>Leucobacter</taxon>
    </lineage>
</organism>
<gene>
    <name evidence="2" type="ORF">MUN76_10395</name>
</gene>
<evidence type="ECO:0000313" key="2">
    <source>
        <dbReference type="EMBL" id="UOQ59461.1"/>
    </source>
</evidence>
<proteinExistence type="predicted"/>
<feature type="compositionally biased region" description="Basic and acidic residues" evidence="1">
    <location>
        <begin position="68"/>
        <end position="77"/>
    </location>
</feature>
<evidence type="ECO:0000256" key="1">
    <source>
        <dbReference type="SAM" id="MobiDB-lite"/>
    </source>
</evidence>
<accession>A0ABY4FT87</accession>
<reference evidence="2 3" key="1">
    <citation type="submission" date="2022-04" db="EMBL/GenBank/DDBJ databases">
        <title>Leucobacter sp. isolated from rhizosphere of onion.</title>
        <authorList>
            <person name="Won M."/>
            <person name="Lee C.-M."/>
            <person name="Woen H.-Y."/>
            <person name="Kwon S.-W."/>
        </authorList>
    </citation>
    <scope>NUCLEOTIDE SEQUENCE [LARGE SCALE GENOMIC DNA]</scope>
    <source>
        <strain evidence="2 3">H25R-14</strain>
    </source>
</reference>
<dbReference type="RefSeq" id="WP_244684485.1">
    <property type="nucleotide sequence ID" value="NZ_CP095043.1"/>
</dbReference>
<evidence type="ECO:0008006" key="4">
    <source>
        <dbReference type="Google" id="ProtNLM"/>
    </source>
</evidence>
<feature type="compositionally biased region" description="Basic and acidic residues" evidence="1">
    <location>
        <begin position="1"/>
        <end position="14"/>
    </location>
</feature>